<dbReference type="NCBIfam" id="TIGR01945">
    <property type="entry name" value="rnfC"/>
    <property type="match status" value="1"/>
</dbReference>
<evidence type="ECO:0000256" key="4">
    <source>
        <dbReference type="ARBA" id="ARBA00022737"/>
    </source>
</evidence>
<dbReference type="PANTHER" id="PTHR43034:SF2">
    <property type="entry name" value="ION-TRANSLOCATING OXIDOREDUCTASE COMPLEX SUBUNIT C"/>
    <property type="match status" value="1"/>
</dbReference>
<dbReference type="GO" id="GO:0051539">
    <property type="term" value="F:4 iron, 4 sulfur cluster binding"/>
    <property type="evidence" value="ECO:0007669"/>
    <property type="project" value="UniProtKB-KW"/>
</dbReference>
<dbReference type="GO" id="GO:0022900">
    <property type="term" value="P:electron transport chain"/>
    <property type="evidence" value="ECO:0007669"/>
    <property type="project" value="UniProtKB-UniRule"/>
</dbReference>
<evidence type="ECO:0000313" key="12">
    <source>
        <dbReference type="Proteomes" id="UP000824025"/>
    </source>
</evidence>
<feature type="binding site" evidence="8">
    <location>
        <position position="368"/>
    </location>
    <ligand>
        <name>[4Fe-4S] cluster</name>
        <dbReference type="ChEBI" id="CHEBI:49883"/>
        <label>2</label>
    </ligand>
</feature>
<reference evidence="11" key="2">
    <citation type="submission" date="2021-04" db="EMBL/GenBank/DDBJ databases">
        <authorList>
            <person name="Gilroy R."/>
        </authorList>
    </citation>
    <scope>NUCLEOTIDE SEQUENCE</scope>
    <source>
        <strain evidence="11">CHK192-19661</strain>
    </source>
</reference>
<keyword evidence="2 8" id="KW-0004">4Fe-4S</keyword>
<feature type="binding site" evidence="8">
    <location>
        <position position="397"/>
    </location>
    <ligand>
        <name>[4Fe-4S] cluster</name>
        <dbReference type="ChEBI" id="CHEBI:49883"/>
        <label>2</label>
    </ligand>
</feature>
<comment type="function">
    <text evidence="8">Part of a membrane-bound complex that couples electron transfer with translocation of ions across the membrane.</text>
</comment>
<keyword evidence="1 8" id="KW-0813">Transport</keyword>
<dbReference type="Pfam" id="PF13237">
    <property type="entry name" value="Fer4_10"/>
    <property type="match status" value="1"/>
</dbReference>
<evidence type="ECO:0000256" key="2">
    <source>
        <dbReference type="ARBA" id="ARBA00022485"/>
    </source>
</evidence>
<feature type="binding site" evidence="8">
    <location>
        <position position="407"/>
    </location>
    <ligand>
        <name>[4Fe-4S] cluster</name>
        <dbReference type="ChEBI" id="CHEBI:49883"/>
        <label>1</label>
    </ligand>
</feature>
<dbReference type="GO" id="GO:0046872">
    <property type="term" value="F:metal ion binding"/>
    <property type="evidence" value="ECO:0007669"/>
    <property type="project" value="UniProtKB-KW"/>
</dbReference>
<protein>
    <recommendedName>
        <fullName evidence="8">Ion-translocating oxidoreductase complex subunit C</fullName>
        <ecNumber evidence="8">7.-.-.-</ecNumber>
    </recommendedName>
    <alternativeName>
        <fullName evidence="8">Rnf electron transport complex subunit C</fullName>
    </alternativeName>
</protein>
<accession>A0A9D2D7H5</accession>
<dbReference type="GO" id="GO:0005886">
    <property type="term" value="C:plasma membrane"/>
    <property type="evidence" value="ECO:0007669"/>
    <property type="project" value="UniProtKB-SubCell"/>
</dbReference>
<dbReference type="SUPFAM" id="SSF46548">
    <property type="entry name" value="alpha-helical ferredoxin"/>
    <property type="match status" value="1"/>
</dbReference>
<evidence type="ECO:0000256" key="9">
    <source>
        <dbReference type="SAM" id="MobiDB-lite"/>
    </source>
</evidence>
<dbReference type="InterPro" id="IPR037225">
    <property type="entry name" value="Nuo51_FMN-bd_sf"/>
</dbReference>
<feature type="binding site" evidence="8">
    <location>
        <position position="361"/>
    </location>
    <ligand>
        <name>[4Fe-4S] cluster</name>
        <dbReference type="ChEBI" id="CHEBI:49883"/>
        <label>1</label>
    </ligand>
</feature>
<keyword evidence="4 8" id="KW-0677">Repeat</keyword>
<gene>
    <name evidence="11" type="primary">rsxC</name>
    <name evidence="8" type="synonym">rnfC</name>
    <name evidence="11" type="ORF">H9726_06180</name>
</gene>
<dbReference type="GO" id="GO:0009055">
    <property type="term" value="F:electron transfer activity"/>
    <property type="evidence" value="ECO:0007669"/>
    <property type="project" value="InterPro"/>
</dbReference>
<organism evidence="11 12">
    <name type="scientific">Candidatus Borkfalkia avicola</name>
    <dbReference type="NCBI Taxonomy" id="2838503"/>
    <lineage>
        <taxon>Bacteria</taxon>
        <taxon>Bacillati</taxon>
        <taxon>Bacillota</taxon>
        <taxon>Clostridia</taxon>
        <taxon>Christensenellales</taxon>
        <taxon>Christensenellaceae</taxon>
        <taxon>Candidatus Borkfalkia</taxon>
    </lineage>
</organism>
<dbReference type="EMBL" id="DXCF01000032">
    <property type="protein sequence ID" value="HIZ10057.1"/>
    <property type="molecule type" value="Genomic_DNA"/>
</dbReference>
<evidence type="ECO:0000256" key="8">
    <source>
        <dbReference type="HAMAP-Rule" id="MF_00461"/>
    </source>
</evidence>
<feature type="binding site" evidence="8">
    <location>
        <position position="400"/>
    </location>
    <ligand>
        <name>[4Fe-4S] cluster</name>
        <dbReference type="ChEBI" id="CHEBI:49883"/>
        <label>2</label>
    </ligand>
</feature>
<evidence type="ECO:0000256" key="7">
    <source>
        <dbReference type="ARBA" id="ARBA00023014"/>
    </source>
</evidence>
<dbReference type="Proteomes" id="UP000824025">
    <property type="component" value="Unassembled WGS sequence"/>
</dbReference>
<evidence type="ECO:0000259" key="10">
    <source>
        <dbReference type="PROSITE" id="PS51379"/>
    </source>
</evidence>
<keyword evidence="7 8" id="KW-0411">Iron-sulfur</keyword>
<dbReference type="InterPro" id="IPR026902">
    <property type="entry name" value="RnfC_N"/>
</dbReference>
<evidence type="ECO:0000256" key="1">
    <source>
        <dbReference type="ARBA" id="ARBA00022448"/>
    </source>
</evidence>
<feature type="binding site" evidence="8">
    <location>
        <position position="364"/>
    </location>
    <ligand>
        <name>[4Fe-4S] cluster</name>
        <dbReference type="ChEBI" id="CHEBI:49883"/>
        <label>1</label>
    </ligand>
</feature>
<dbReference type="NCBIfam" id="NF003454">
    <property type="entry name" value="PRK05035.1"/>
    <property type="match status" value="1"/>
</dbReference>
<evidence type="ECO:0000256" key="3">
    <source>
        <dbReference type="ARBA" id="ARBA00022723"/>
    </source>
</evidence>
<comment type="subcellular location">
    <subcellularLocation>
        <location evidence="8">Cell membrane</location>
        <topology evidence="8">Peripheral membrane protein</topology>
    </subcellularLocation>
</comment>
<dbReference type="SUPFAM" id="SSF142019">
    <property type="entry name" value="Nqo1 FMN-binding domain-like"/>
    <property type="match status" value="1"/>
</dbReference>
<evidence type="ECO:0000256" key="6">
    <source>
        <dbReference type="ARBA" id="ARBA00023004"/>
    </source>
</evidence>
<feature type="binding site" evidence="8">
    <location>
        <position position="358"/>
    </location>
    <ligand>
        <name>[4Fe-4S] cluster</name>
        <dbReference type="ChEBI" id="CHEBI:49883"/>
        <label>1</label>
    </ligand>
</feature>
<keyword evidence="8" id="KW-0472">Membrane</keyword>
<feature type="region of interest" description="Disordered" evidence="9">
    <location>
        <begin position="1"/>
        <end position="25"/>
    </location>
</feature>
<keyword evidence="3 8" id="KW-0479">Metal-binding</keyword>
<comment type="subunit">
    <text evidence="8">The complex is composed of six subunits: RnfA, RnfB, RnfC, RnfD, RnfE and RnfG.</text>
</comment>
<sequence length="429" mass="45087">MAIFSKGIHPKGCKESTSGQPVGKLPPPQSVWVPLSQHIGAPALPVVSEGERVLRGQLIARRAEGLSANVYAPVAGTVKGIVGHILPAGKKGDHILIENDFSDESVSLPPLGEITAESVLARIGEAGIVGMGGAGFPTDVKLNVRGRAEVLVVNGAECEPYITCDESIMLGYPDEFLLGVRFAMLACGAERAVIGIEGNKKRAISLLAQKCGGKGDISVKALPTRYPQGAEKQLIYGCTGRVVPEGGLPVDAGAVVVNVHTALAIFRAVQENTPCYERIMTVSGGAAARPQNLWVPNGTPLRDIAEYCGGDENCARMVLGGPMMGDAVFSLKVCTAKTTSSLLFLTEKECESRVASVCIGCGRCVQACPMGLLPVYIEAALFAKDYEEAKRCGAPSCIGCGCCSYVCPAKRYLAQSVRLAKKIIKERGI</sequence>
<dbReference type="InterPro" id="IPR017900">
    <property type="entry name" value="4Fe4S_Fe_S_CS"/>
</dbReference>
<comment type="cofactor">
    <cofactor evidence="8">
        <name>[4Fe-4S] cluster</name>
        <dbReference type="ChEBI" id="CHEBI:49883"/>
    </cofactor>
    <text evidence="8">Binds 2 [4Fe-4S] clusters per subunit.</text>
</comment>
<dbReference type="PROSITE" id="PS00198">
    <property type="entry name" value="4FE4S_FER_1"/>
    <property type="match status" value="2"/>
</dbReference>
<keyword evidence="8" id="KW-1278">Translocase</keyword>
<dbReference type="InterPro" id="IPR011538">
    <property type="entry name" value="Nuo51_FMN-bd"/>
</dbReference>
<comment type="caution">
    <text evidence="11">The sequence shown here is derived from an EMBL/GenBank/DDBJ whole genome shotgun (WGS) entry which is preliminary data.</text>
</comment>
<dbReference type="InterPro" id="IPR010208">
    <property type="entry name" value="Ion_transpt_RnfC/RsxC"/>
</dbReference>
<dbReference type="EC" id="7.-.-.-" evidence="8"/>
<keyword evidence="6 8" id="KW-0408">Iron</keyword>
<comment type="similarity">
    <text evidence="8">Belongs to the 4Fe4S bacterial-type ferredoxin family. RnfC subfamily.</text>
</comment>
<dbReference type="HAMAP" id="MF_00461">
    <property type="entry name" value="RsxC_RnfC"/>
    <property type="match status" value="1"/>
</dbReference>
<dbReference type="AlphaFoldDB" id="A0A9D2D7H5"/>
<feature type="domain" description="4Fe-4S ferredoxin-type" evidence="10">
    <location>
        <begin position="349"/>
        <end position="378"/>
    </location>
</feature>
<feature type="binding site" evidence="8">
    <location>
        <position position="403"/>
    </location>
    <ligand>
        <name>[4Fe-4S] cluster</name>
        <dbReference type="ChEBI" id="CHEBI:49883"/>
        <label>2</label>
    </ligand>
</feature>
<dbReference type="Pfam" id="PF01512">
    <property type="entry name" value="Complex1_51K"/>
    <property type="match status" value="1"/>
</dbReference>
<dbReference type="Gene3D" id="3.30.70.20">
    <property type="match status" value="1"/>
</dbReference>
<evidence type="ECO:0000256" key="5">
    <source>
        <dbReference type="ARBA" id="ARBA00022982"/>
    </source>
</evidence>
<name>A0A9D2D7H5_9FIRM</name>
<dbReference type="Gene3D" id="3.40.50.11540">
    <property type="entry name" value="NADH-ubiquinone oxidoreductase 51kDa subunit"/>
    <property type="match status" value="1"/>
</dbReference>
<keyword evidence="8" id="KW-1003">Cell membrane</keyword>
<dbReference type="InterPro" id="IPR017896">
    <property type="entry name" value="4Fe4S_Fe-S-bd"/>
</dbReference>
<proteinExistence type="inferred from homology"/>
<keyword evidence="5 8" id="KW-0249">Electron transport</keyword>
<dbReference type="PROSITE" id="PS51379">
    <property type="entry name" value="4FE4S_FER_2"/>
    <property type="match status" value="2"/>
</dbReference>
<dbReference type="PANTHER" id="PTHR43034">
    <property type="entry name" value="ION-TRANSLOCATING OXIDOREDUCTASE COMPLEX SUBUNIT C"/>
    <property type="match status" value="1"/>
</dbReference>
<reference evidence="11" key="1">
    <citation type="journal article" date="2021" name="PeerJ">
        <title>Extensive microbial diversity within the chicken gut microbiome revealed by metagenomics and culture.</title>
        <authorList>
            <person name="Gilroy R."/>
            <person name="Ravi A."/>
            <person name="Getino M."/>
            <person name="Pursley I."/>
            <person name="Horton D.L."/>
            <person name="Alikhan N.F."/>
            <person name="Baker D."/>
            <person name="Gharbi K."/>
            <person name="Hall N."/>
            <person name="Watson M."/>
            <person name="Adriaenssens E.M."/>
            <person name="Foster-Nyarko E."/>
            <person name="Jarju S."/>
            <person name="Secka A."/>
            <person name="Antonio M."/>
            <person name="Oren A."/>
            <person name="Chaudhuri R.R."/>
            <person name="La Ragione R."/>
            <person name="Hildebrand F."/>
            <person name="Pallen M.J."/>
        </authorList>
    </citation>
    <scope>NUCLEOTIDE SEQUENCE</scope>
    <source>
        <strain evidence="11">CHK192-19661</strain>
    </source>
</reference>
<dbReference type="Pfam" id="PF13375">
    <property type="entry name" value="RnfC_N"/>
    <property type="match status" value="1"/>
</dbReference>
<feature type="domain" description="4Fe-4S ferredoxin-type" evidence="10">
    <location>
        <begin position="388"/>
        <end position="417"/>
    </location>
</feature>
<evidence type="ECO:0000313" key="11">
    <source>
        <dbReference type="EMBL" id="HIZ10057.1"/>
    </source>
</evidence>